<name>A0A9Q1KHZ6_9CARY</name>
<dbReference type="PANTHER" id="PTHR36607:SF23">
    <property type="entry name" value="AMINOTRANSFERASE-LIKE PLANT MOBILE DOMAIN-CONTAINING PROTEIN"/>
    <property type="match status" value="1"/>
</dbReference>
<evidence type="ECO:0000313" key="3">
    <source>
        <dbReference type="EMBL" id="KAJ8443572.1"/>
    </source>
</evidence>
<dbReference type="AlphaFoldDB" id="A0A9Q1KHZ6"/>
<dbReference type="Proteomes" id="UP001153076">
    <property type="component" value="Unassembled WGS sequence"/>
</dbReference>
<feature type="region of interest" description="Disordered" evidence="1">
    <location>
        <begin position="1"/>
        <end position="43"/>
    </location>
</feature>
<organism evidence="3 4">
    <name type="scientific">Carnegiea gigantea</name>
    <dbReference type="NCBI Taxonomy" id="171969"/>
    <lineage>
        <taxon>Eukaryota</taxon>
        <taxon>Viridiplantae</taxon>
        <taxon>Streptophyta</taxon>
        <taxon>Embryophyta</taxon>
        <taxon>Tracheophyta</taxon>
        <taxon>Spermatophyta</taxon>
        <taxon>Magnoliopsida</taxon>
        <taxon>eudicotyledons</taxon>
        <taxon>Gunneridae</taxon>
        <taxon>Pentapetalae</taxon>
        <taxon>Caryophyllales</taxon>
        <taxon>Cactineae</taxon>
        <taxon>Cactaceae</taxon>
        <taxon>Cactoideae</taxon>
        <taxon>Echinocereeae</taxon>
        <taxon>Carnegiea</taxon>
    </lineage>
</organism>
<dbReference type="PANTHER" id="PTHR36607">
    <property type="entry name" value="1,2-DIHYDROXY-3-KETO-5-METHYLTHIOPENTENE DIOXYGENASE 4"/>
    <property type="match status" value="1"/>
</dbReference>
<accession>A0A9Q1KHZ6</accession>
<evidence type="ECO:0000256" key="1">
    <source>
        <dbReference type="SAM" id="MobiDB-lite"/>
    </source>
</evidence>
<dbReference type="OrthoDB" id="694455at2759"/>
<comment type="caution">
    <text evidence="3">The sequence shown here is derived from an EMBL/GenBank/DDBJ whole genome shotgun (WGS) entry which is preliminary data.</text>
</comment>
<proteinExistence type="predicted"/>
<feature type="compositionally biased region" description="Polar residues" evidence="1">
    <location>
        <begin position="29"/>
        <end position="43"/>
    </location>
</feature>
<feature type="domain" description="Aminotransferase-like plant mobile" evidence="2">
    <location>
        <begin position="106"/>
        <end position="280"/>
    </location>
</feature>
<gene>
    <name evidence="3" type="ORF">Cgig2_020659</name>
</gene>
<dbReference type="EMBL" id="JAKOGI010000116">
    <property type="protein sequence ID" value="KAJ8443572.1"/>
    <property type="molecule type" value="Genomic_DNA"/>
</dbReference>
<dbReference type="InterPro" id="IPR019557">
    <property type="entry name" value="AminoTfrase-like_pln_mobile"/>
</dbReference>
<dbReference type="Pfam" id="PF10536">
    <property type="entry name" value="PMD"/>
    <property type="match status" value="1"/>
</dbReference>
<protein>
    <recommendedName>
        <fullName evidence="2">Aminotransferase-like plant mobile domain-containing protein</fullName>
    </recommendedName>
</protein>
<evidence type="ECO:0000259" key="2">
    <source>
        <dbReference type="Pfam" id="PF10536"/>
    </source>
</evidence>
<evidence type="ECO:0000313" key="4">
    <source>
        <dbReference type="Proteomes" id="UP001153076"/>
    </source>
</evidence>
<sequence>MDGSYGSQRAPLENGDESSHNPIYRRSLSLKTVTVSPPPNSRNTWIRKQKVRKGTLSYSQNDEKSRINVCKDYANFFDAMVLEMVNTESNGDEKFMHFEHTLRSAGIYGAVGISCYPYHFDRDICRAFCELWDPLTNTLHHSAGEVGISLYDLERIGGLPIRGDVYKEFLPRNEDLMDNEKFSPMVLELLRTHAELCCCHKSSHRGINMGCYWERVKKKDTSPPRVLQRGHPSTLNVINIGELLSCFVLPYHNEVIRLETFVMASLMAKGQKISLAPTLMCYANPCFPIHYVVGWLAETFPALYFQHPNSECPVDYPTLMCYAGILAKRFSLAQARSIFRSGQSISFRASVFWEQPPEGFEITHMKDNLKELSSETLRLEHREKEILKEEERIRKMRKDLMDQK</sequence>
<keyword evidence="4" id="KW-1185">Reference proteome</keyword>
<reference evidence="3" key="1">
    <citation type="submission" date="2022-04" db="EMBL/GenBank/DDBJ databases">
        <title>Carnegiea gigantea Genome sequencing and assembly v2.</title>
        <authorList>
            <person name="Copetti D."/>
            <person name="Sanderson M.J."/>
            <person name="Burquez A."/>
            <person name="Wojciechowski M.F."/>
        </authorList>
    </citation>
    <scope>NUCLEOTIDE SEQUENCE</scope>
    <source>
        <strain evidence="3">SGP5-SGP5p</strain>
        <tissue evidence="3">Aerial part</tissue>
    </source>
</reference>